<accession>A0A1I3C334</accession>
<reference evidence="1 2" key="1">
    <citation type="submission" date="2016-10" db="EMBL/GenBank/DDBJ databases">
        <authorList>
            <person name="de Groot N.N."/>
        </authorList>
    </citation>
    <scope>NUCLEOTIDE SEQUENCE [LARGE SCALE GENOMIC DNA]</scope>
    <source>
        <strain evidence="1 2">Z108</strain>
    </source>
</reference>
<dbReference type="AlphaFoldDB" id="A0A1I3C334"/>
<evidence type="ECO:0000313" key="1">
    <source>
        <dbReference type="EMBL" id="SFH68401.1"/>
    </source>
</evidence>
<sequence length="123" mass="14046">MQVWIERIGPLGENELYAFGPSWQDVTGRVELDALGNGVIRRKHAAFSEKQMAIIADRIDGWIRDLGSCQLSCISAADKLEDEPERRCRWKPRAADLRPLDLPMRSVAIAPDHAAWEQYETWL</sequence>
<dbReference type="OrthoDB" id="1665956at2"/>
<organism evidence="1 2">
    <name type="scientific">Selenomonas ruminantium</name>
    <dbReference type="NCBI Taxonomy" id="971"/>
    <lineage>
        <taxon>Bacteria</taxon>
        <taxon>Bacillati</taxon>
        <taxon>Bacillota</taxon>
        <taxon>Negativicutes</taxon>
        <taxon>Selenomonadales</taxon>
        <taxon>Selenomonadaceae</taxon>
        <taxon>Selenomonas</taxon>
    </lineage>
</organism>
<dbReference type="EMBL" id="FOQK01000002">
    <property type="protein sequence ID" value="SFH68401.1"/>
    <property type="molecule type" value="Genomic_DNA"/>
</dbReference>
<proteinExistence type="predicted"/>
<name>A0A1I3C334_SELRU</name>
<evidence type="ECO:0000313" key="2">
    <source>
        <dbReference type="Proteomes" id="UP000183639"/>
    </source>
</evidence>
<dbReference type="Proteomes" id="UP000183639">
    <property type="component" value="Unassembled WGS sequence"/>
</dbReference>
<gene>
    <name evidence="1" type="ORF">SAMN04487861_10281</name>
</gene>
<protein>
    <submittedName>
        <fullName evidence="1">Uncharacterized protein</fullName>
    </submittedName>
</protein>
<dbReference type="RefSeq" id="WP_075441795.1">
    <property type="nucleotide sequence ID" value="NZ_FOQK01000002.1"/>
</dbReference>